<protein>
    <submittedName>
        <fullName evidence="1">Uncharacterized protein</fullName>
    </submittedName>
</protein>
<keyword evidence="2" id="KW-1185">Reference proteome</keyword>
<gene>
    <name evidence="1" type="ORF">AYBTSS11_LOCUS30184</name>
</gene>
<dbReference type="Gramene" id="rna-AYBTSS11_LOCUS30184">
    <property type="protein sequence ID" value="CAJ1978011.1"/>
    <property type="gene ID" value="gene-AYBTSS11_LOCUS30184"/>
</dbReference>
<evidence type="ECO:0000313" key="1">
    <source>
        <dbReference type="EMBL" id="CAJ1978011.1"/>
    </source>
</evidence>
<accession>A0AA86W3R8</accession>
<name>A0AA86W3R8_9FABA</name>
<reference evidence="1" key="1">
    <citation type="submission" date="2023-10" db="EMBL/GenBank/DDBJ databases">
        <authorList>
            <person name="Domelevo Entfellner J.-B."/>
        </authorList>
    </citation>
    <scope>NUCLEOTIDE SEQUENCE</scope>
</reference>
<organism evidence="1 2">
    <name type="scientific">Sphenostylis stenocarpa</name>
    <dbReference type="NCBI Taxonomy" id="92480"/>
    <lineage>
        <taxon>Eukaryota</taxon>
        <taxon>Viridiplantae</taxon>
        <taxon>Streptophyta</taxon>
        <taxon>Embryophyta</taxon>
        <taxon>Tracheophyta</taxon>
        <taxon>Spermatophyta</taxon>
        <taxon>Magnoliopsida</taxon>
        <taxon>eudicotyledons</taxon>
        <taxon>Gunneridae</taxon>
        <taxon>Pentapetalae</taxon>
        <taxon>rosids</taxon>
        <taxon>fabids</taxon>
        <taxon>Fabales</taxon>
        <taxon>Fabaceae</taxon>
        <taxon>Papilionoideae</taxon>
        <taxon>50 kb inversion clade</taxon>
        <taxon>NPAAA clade</taxon>
        <taxon>indigoferoid/millettioid clade</taxon>
        <taxon>Phaseoleae</taxon>
        <taxon>Sphenostylis</taxon>
    </lineage>
</organism>
<evidence type="ECO:0000313" key="2">
    <source>
        <dbReference type="Proteomes" id="UP001189624"/>
    </source>
</evidence>
<sequence length="89" mass="10263">MSVIWSDSYALSNDVFVLNVNNLSPVFTSLCFEQLPQIEKSEIDLGRPSPGKRWRLGQSSRNYVVGEKRLERPLQSIFLDLDNQRYSNV</sequence>
<proteinExistence type="predicted"/>
<dbReference type="EMBL" id="OY731408">
    <property type="protein sequence ID" value="CAJ1978011.1"/>
    <property type="molecule type" value="Genomic_DNA"/>
</dbReference>
<dbReference type="Proteomes" id="UP001189624">
    <property type="component" value="Chromosome 11"/>
</dbReference>
<dbReference type="AlphaFoldDB" id="A0AA86W3R8"/>